<comment type="similarity">
    <text evidence="2">Belongs to the SelU family.</text>
</comment>
<dbReference type="Pfam" id="PF26341">
    <property type="entry name" value="AAA_SelU"/>
    <property type="match status" value="1"/>
</dbReference>
<proteinExistence type="inferred from homology"/>
<dbReference type="InterPro" id="IPR001763">
    <property type="entry name" value="Rhodanese-like_dom"/>
</dbReference>
<dbReference type="Gene3D" id="3.40.250.10">
    <property type="entry name" value="Rhodanese-like domain"/>
    <property type="match status" value="1"/>
</dbReference>
<feature type="active site" description="S-selanylcysteine intermediate" evidence="2">
    <location>
        <position position="96"/>
    </location>
</feature>
<evidence type="ECO:0000256" key="1">
    <source>
        <dbReference type="ARBA" id="ARBA00023266"/>
    </source>
</evidence>
<dbReference type="OrthoDB" id="9808735at2"/>
<sequence length="364" mass="41828">MSTNSSADYQHVFLHDIPLIDVRAPVEFAQGAFAYATNLPLMMDDERQAVGLCYKQHGQKSAIELGQQLVSGDVREQRIAQWRAFCQQYPQGILYCMRGGLRSHITQQWLKEAGVDYPLIKGGYKAMRNFLININQQVATMPLKVIGGNTGSGKTRLVKELPFGIDLEGAAKHRGSSFGRTLENQSTQINFENRIAVSLLKQQHQGICRWVVEDEGKTIGSNHVPLEIYESMQNANLVVIEDPFELRLMRLKEEYIDTMIVGFQQQYGEDDGWVRFSHYLHHGLFAIRKRLGMERYQTLLNELDSALHHQQTGQGSDKHENWLVPLLIEYYDPMYSYQLSKKSDRILFRGEYNAVRDFLLNDNH</sequence>
<keyword evidence="5" id="KW-1185">Reference proteome</keyword>
<dbReference type="PANTHER" id="PTHR30401:SF0">
    <property type="entry name" value="TRNA 2-SELENOURIDINE SYNTHASE"/>
    <property type="match status" value="1"/>
</dbReference>
<dbReference type="AlphaFoldDB" id="A0A2Y9TU03"/>
<dbReference type="InterPro" id="IPR036873">
    <property type="entry name" value="Rhodanese-like_dom_sf"/>
</dbReference>
<dbReference type="NCBIfam" id="NF008751">
    <property type="entry name" value="PRK11784.1-3"/>
    <property type="match status" value="1"/>
</dbReference>
<dbReference type="Proteomes" id="UP000244908">
    <property type="component" value="Chromosome"/>
</dbReference>
<dbReference type="InterPro" id="IPR017582">
    <property type="entry name" value="SelU"/>
</dbReference>
<dbReference type="EC" id="2.9.1.3" evidence="2"/>
<evidence type="ECO:0000259" key="3">
    <source>
        <dbReference type="PROSITE" id="PS50206"/>
    </source>
</evidence>
<evidence type="ECO:0000313" key="4">
    <source>
        <dbReference type="EMBL" id="AWH87099.1"/>
    </source>
</evidence>
<dbReference type="RefSeq" id="WP_108899193.1">
    <property type="nucleotide sequence ID" value="NZ_CP029185.2"/>
</dbReference>
<dbReference type="GO" id="GO:0043828">
    <property type="term" value="F:tRNA 2-selenouridine synthase activity"/>
    <property type="evidence" value="ECO:0007669"/>
    <property type="project" value="UniProtKB-EC"/>
</dbReference>
<keyword evidence="1 2" id="KW-0711">Selenium</keyword>
<dbReference type="EMBL" id="CP029185">
    <property type="protein sequence ID" value="AWH87099.1"/>
    <property type="molecule type" value="Genomic_DNA"/>
</dbReference>
<protein>
    <recommendedName>
        <fullName evidence="2">tRNA 2-selenouridine synthase</fullName>
        <ecNumber evidence="2">2.9.1.3</ecNumber>
    </recommendedName>
</protein>
<dbReference type="SMART" id="SM00450">
    <property type="entry name" value="RHOD"/>
    <property type="match status" value="1"/>
</dbReference>
<evidence type="ECO:0000256" key="2">
    <source>
        <dbReference type="HAMAP-Rule" id="MF_01622"/>
    </source>
</evidence>
<dbReference type="GO" id="GO:0016765">
    <property type="term" value="F:transferase activity, transferring alkyl or aryl (other than methyl) groups"/>
    <property type="evidence" value="ECO:0007669"/>
    <property type="project" value="UniProtKB-UniRule"/>
</dbReference>
<dbReference type="InterPro" id="IPR058840">
    <property type="entry name" value="AAA_SelU"/>
</dbReference>
<comment type="catalytic activity">
    <reaction evidence="2">
        <text>5-methylaminomethyl-2-(Se-phospho)selenouridine(34) in tRNA + H2O = 5-methylaminomethyl-2-selenouridine(34) in tRNA + phosphate</text>
        <dbReference type="Rhea" id="RHEA:60176"/>
        <dbReference type="Rhea" id="RHEA-COMP:10196"/>
        <dbReference type="Rhea" id="RHEA-COMP:15523"/>
        <dbReference type="ChEBI" id="CHEBI:15377"/>
        <dbReference type="ChEBI" id="CHEBI:43474"/>
        <dbReference type="ChEBI" id="CHEBI:82743"/>
        <dbReference type="ChEBI" id="CHEBI:143702"/>
    </reaction>
</comment>
<reference evidence="4 5" key="1">
    <citation type="journal article" date="2019" name="Int. J. Syst. Evol. Microbiol.">
        <title>Limnobaculum parvum gen. nov., sp. nov., isolated from a freshwater lake.</title>
        <authorList>
            <person name="Baek C."/>
            <person name="Shin S.K."/>
            <person name="Yi H."/>
        </authorList>
    </citation>
    <scope>NUCLEOTIDE SEQUENCE [LARGE SCALE GENOMIC DNA]</scope>
    <source>
        <strain evidence="4 5">HYN0051</strain>
    </source>
</reference>
<comment type="subunit">
    <text evidence="2">Monomer.</text>
</comment>
<organism evidence="4 5">
    <name type="scientific">Limnobaculum parvum</name>
    <dbReference type="NCBI Taxonomy" id="2172103"/>
    <lineage>
        <taxon>Bacteria</taxon>
        <taxon>Pseudomonadati</taxon>
        <taxon>Pseudomonadota</taxon>
        <taxon>Gammaproteobacteria</taxon>
        <taxon>Enterobacterales</taxon>
        <taxon>Budviciaceae</taxon>
        <taxon>Limnobaculum</taxon>
    </lineage>
</organism>
<gene>
    <name evidence="2" type="primary">selU</name>
    <name evidence="4" type="ORF">HYN51_00150</name>
</gene>
<dbReference type="PANTHER" id="PTHR30401">
    <property type="entry name" value="TRNA 2-SELENOURIDINE SYNTHASE"/>
    <property type="match status" value="1"/>
</dbReference>
<dbReference type="NCBIfam" id="TIGR03167">
    <property type="entry name" value="tRNA_sel_U_synt"/>
    <property type="match status" value="1"/>
</dbReference>
<dbReference type="HAMAP" id="MF_01622">
    <property type="entry name" value="tRNA_sel_U_synth"/>
    <property type="match status" value="1"/>
</dbReference>
<dbReference type="KEGG" id="lpv:HYN51_00150"/>
<dbReference type="GO" id="GO:0002098">
    <property type="term" value="P:tRNA wobble uridine modification"/>
    <property type="evidence" value="ECO:0007669"/>
    <property type="project" value="UniProtKB-UniRule"/>
</dbReference>
<comment type="catalytic activity">
    <reaction evidence="2">
        <text>5-methylaminomethyl-2-thiouridine(34) in tRNA + (2E)-geranyl diphosphate = 5-methylaminomethyl-S-(2E)-geranyl-thiouridine(34) in tRNA + diphosphate</text>
        <dbReference type="Rhea" id="RHEA:14085"/>
        <dbReference type="Rhea" id="RHEA-COMP:10195"/>
        <dbReference type="Rhea" id="RHEA-COMP:14654"/>
        <dbReference type="ChEBI" id="CHEBI:33019"/>
        <dbReference type="ChEBI" id="CHEBI:58057"/>
        <dbReference type="ChEBI" id="CHEBI:74455"/>
        <dbReference type="ChEBI" id="CHEBI:140632"/>
    </reaction>
</comment>
<comment type="function">
    <text evidence="2">Involved in the post-transcriptional modification of the uridine at the wobble position (U34) of tRNA(Lys), tRNA(Glu) and tRNA(Gln). Catalyzes the conversion of 2-thiouridine (S2U-RNA) to 2-selenouridine (Se2U-RNA). Acts in a two-step process involving geranylation of 2-thiouridine (S2U) to S-geranyl-2-thiouridine (geS2U) and subsequent selenation of the latter derivative to 2-selenouridine (Se2U) in the tRNA chain.</text>
</comment>
<accession>A0A2Y9TU03</accession>
<comment type="catalytic activity">
    <reaction evidence="2">
        <text>5-methylaminomethyl-2-thiouridine(34) in tRNA + selenophosphate + (2E)-geranyl diphosphate + H2O + H(+) = 5-methylaminomethyl-2-selenouridine(34) in tRNA + (2E)-thiogeraniol + phosphate + diphosphate</text>
        <dbReference type="Rhea" id="RHEA:42716"/>
        <dbReference type="Rhea" id="RHEA-COMP:10195"/>
        <dbReference type="Rhea" id="RHEA-COMP:10196"/>
        <dbReference type="ChEBI" id="CHEBI:15377"/>
        <dbReference type="ChEBI" id="CHEBI:15378"/>
        <dbReference type="ChEBI" id="CHEBI:16144"/>
        <dbReference type="ChEBI" id="CHEBI:33019"/>
        <dbReference type="ChEBI" id="CHEBI:43474"/>
        <dbReference type="ChEBI" id="CHEBI:58057"/>
        <dbReference type="ChEBI" id="CHEBI:74455"/>
        <dbReference type="ChEBI" id="CHEBI:82743"/>
        <dbReference type="ChEBI" id="CHEBI:143703"/>
        <dbReference type="EC" id="2.9.1.3"/>
    </reaction>
</comment>
<comment type="catalytic activity">
    <reaction evidence="2">
        <text>5-methylaminomethyl-S-(2E)-geranyl-thiouridine(34) in tRNA + selenophosphate + H(+) = 5-methylaminomethyl-2-(Se-phospho)selenouridine(34) in tRNA + (2E)-thiogeraniol</text>
        <dbReference type="Rhea" id="RHEA:60172"/>
        <dbReference type="Rhea" id="RHEA-COMP:14654"/>
        <dbReference type="Rhea" id="RHEA-COMP:15523"/>
        <dbReference type="ChEBI" id="CHEBI:15378"/>
        <dbReference type="ChEBI" id="CHEBI:16144"/>
        <dbReference type="ChEBI" id="CHEBI:140632"/>
        <dbReference type="ChEBI" id="CHEBI:143702"/>
        <dbReference type="ChEBI" id="CHEBI:143703"/>
    </reaction>
</comment>
<keyword evidence="2" id="KW-0808">Transferase</keyword>
<evidence type="ECO:0000313" key="5">
    <source>
        <dbReference type="Proteomes" id="UP000244908"/>
    </source>
</evidence>
<name>A0A2Y9TU03_9GAMM</name>
<feature type="domain" description="Rhodanese" evidence="3">
    <location>
        <begin position="13"/>
        <end position="136"/>
    </location>
</feature>
<dbReference type="PROSITE" id="PS50206">
    <property type="entry name" value="RHODANESE_3"/>
    <property type="match status" value="1"/>
</dbReference>
<dbReference type="SUPFAM" id="SSF52821">
    <property type="entry name" value="Rhodanese/Cell cycle control phosphatase"/>
    <property type="match status" value="1"/>
</dbReference>
<dbReference type="NCBIfam" id="NF008749">
    <property type="entry name" value="PRK11784.1-1"/>
    <property type="match status" value="1"/>
</dbReference>